<dbReference type="SUPFAM" id="SSF55620">
    <property type="entry name" value="Tetrahydrobiopterin biosynthesis enzymes-like"/>
    <property type="match status" value="1"/>
</dbReference>
<evidence type="ECO:0008006" key="2">
    <source>
        <dbReference type="Google" id="ProtNLM"/>
    </source>
</evidence>
<dbReference type="InterPro" id="IPR038418">
    <property type="entry name" value="6-PTP_synth/QueD_sf"/>
</dbReference>
<dbReference type="Gene3D" id="3.30.479.10">
    <property type="entry name" value="6-pyruvoyl tetrahydropterin synthase/QueD"/>
    <property type="match status" value="1"/>
</dbReference>
<dbReference type="Pfam" id="PF01242">
    <property type="entry name" value="PTPS"/>
    <property type="match status" value="1"/>
</dbReference>
<dbReference type="InterPro" id="IPR007115">
    <property type="entry name" value="6-PTP_synth/QueD"/>
</dbReference>
<dbReference type="PANTHER" id="PTHR12589:SF8">
    <property type="entry name" value="6-CARBOXY-5,6,7,8-TETRAHYDROPTERIN SYNTHASE"/>
    <property type="match status" value="1"/>
</dbReference>
<comment type="caution">
    <text evidence="1">The sequence shown here is derived from an EMBL/GenBank/DDBJ whole genome shotgun (WGS) entry which is preliminary data.</text>
</comment>
<dbReference type="PANTHER" id="PTHR12589">
    <property type="entry name" value="PYRUVOYL TETRAHYDROBIOPTERIN SYNTHASE"/>
    <property type="match status" value="1"/>
</dbReference>
<proteinExistence type="predicted"/>
<sequence length="59" mass="6924">MYTLKVKTHFDAAHYIKDYQGKCSREHGHRWIIELFLAGNNLDNLNMLVDFGEVKDVLD</sequence>
<dbReference type="AlphaFoldDB" id="A0A0F9A3J1"/>
<dbReference type="EMBL" id="LAZR01044697">
    <property type="protein sequence ID" value="KKL04030.1"/>
    <property type="molecule type" value="Genomic_DNA"/>
</dbReference>
<protein>
    <recommendedName>
        <fullName evidence="2">6-pyruvoyl tetrahydropterin synthase</fullName>
    </recommendedName>
</protein>
<accession>A0A0F9A3J1</accession>
<feature type="non-terminal residue" evidence="1">
    <location>
        <position position="59"/>
    </location>
</feature>
<organism evidence="1">
    <name type="scientific">marine sediment metagenome</name>
    <dbReference type="NCBI Taxonomy" id="412755"/>
    <lineage>
        <taxon>unclassified sequences</taxon>
        <taxon>metagenomes</taxon>
        <taxon>ecological metagenomes</taxon>
    </lineage>
</organism>
<evidence type="ECO:0000313" key="1">
    <source>
        <dbReference type="EMBL" id="KKL04030.1"/>
    </source>
</evidence>
<name>A0A0F9A3J1_9ZZZZ</name>
<reference evidence="1" key="1">
    <citation type="journal article" date="2015" name="Nature">
        <title>Complex archaea that bridge the gap between prokaryotes and eukaryotes.</title>
        <authorList>
            <person name="Spang A."/>
            <person name="Saw J.H."/>
            <person name="Jorgensen S.L."/>
            <person name="Zaremba-Niedzwiedzka K."/>
            <person name="Martijn J."/>
            <person name="Lind A.E."/>
            <person name="van Eijk R."/>
            <person name="Schleper C."/>
            <person name="Guy L."/>
            <person name="Ettema T.J."/>
        </authorList>
    </citation>
    <scope>NUCLEOTIDE SEQUENCE</scope>
</reference>
<gene>
    <name evidence="1" type="ORF">LCGC14_2620190</name>
</gene>